<feature type="compositionally biased region" description="Basic and acidic residues" evidence="1">
    <location>
        <begin position="44"/>
        <end position="54"/>
    </location>
</feature>
<dbReference type="STRING" id="946333.A4W93_16170"/>
<feature type="region of interest" description="Disordered" evidence="1">
    <location>
        <begin position="39"/>
        <end position="70"/>
    </location>
</feature>
<evidence type="ECO:0000256" key="1">
    <source>
        <dbReference type="SAM" id="MobiDB-lite"/>
    </source>
</evidence>
<organism evidence="2 3">
    <name type="scientific">Piscinibacter gummiphilus</name>
    <dbReference type="NCBI Taxonomy" id="946333"/>
    <lineage>
        <taxon>Bacteria</taxon>
        <taxon>Pseudomonadati</taxon>
        <taxon>Pseudomonadota</taxon>
        <taxon>Betaproteobacteria</taxon>
        <taxon>Burkholderiales</taxon>
        <taxon>Sphaerotilaceae</taxon>
        <taxon>Piscinibacter</taxon>
    </lineage>
</organism>
<protein>
    <submittedName>
        <fullName evidence="2">Uncharacterized protein</fullName>
    </submittedName>
</protein>
<keyword evidence="3" id="KW-1185">Reference proteome</keyword>
<reference evidence="2 3" key="1">
    <citation type="submission" date="2016-04" db="EMBL/GenBank/DDBJ databases">
        <title>Complete genome sequence of natural rubber-degrading, novel Gram-negative bacterium, Rhizobacter gummiphilus strain NS21.</title>
        <authorList>
            <person name="Tabata M."/>
            <person name="Kasai D."/>
            <person name="Fukuda M."/>
        </authorList>
    </citation>
    <scope>NUCLEOTIDE SEQUENCE [LARGE SCALE GENOMIC DNA]</scope>
    <source>
        <strain evidence="2 3">NS21</strain>
    </source>
</reference>
<dbReference type="KEGG" id="rgu:A4W93_16170"/>
<evidence type="ECO:0000313" key="2">
    <source>
        <dbReference type="EMBL" id="ARN21311.1"/>
    </source>
</evidence>
<proteinExistence type="predicted"/>
<accession>A0A1W6LAI7</accession>
<dbReference type="EMBL" id="CP015118">
    <property type="protein sequence ID" value="ARN21311.1"/>
    <property type="molecule type" value="Genomic_DNA"/>
</dbReference>
<sequence length="70" mass="7860">MKLNIGNGRVRDDSDIEAFNLYDEAAIDEARHELRAKVIRQRRQGGDGGRDGSRVSRSVRRQGNGGRHGR</sequence>
<evidence type="ECO:0000313" key="3">
    <source>
        <dbReference type="Proteomes" id="UP000193427"/>
    </source>
</evidence>
<name>A0A1W6LAI7_9BURK</name>
<dbReference type="Proteomes" id="UP000193427">
    <property type="component" value="Chromosome"/>
</dbReference>
<dbReference type="RefSeq" id="WP_085751601.1">
    <property type="nucleotide sequence ID" value="NZ_BSPR01000013.1"/>
</dbReference>
<dbReference type="AlphaFoldDB" id="A0A1W6LAI7"/>
<gene>
    <name evidence="2" type="ORF">A4W93_16170</name>
</gene>